<organism evidence="1">
    <name type="scientific">Glycine max</name>
    <name type="common">Soybean</name>
    <name type="synonym">Glycine hispida</name>
    <dbReference type="NCBI Taxonomy" id="3847"/>
    <lineage>
        <taxon>Eukaryota</taxon>
        <taxon>Viridiplantae</taxon>
        <taxon>Streptophyta</taxon>
        <taxon>Embryophyta</taxon>
        <taxon>Tracheophyta</taxon>
        <taxon>Spermatophyta</taxon>
        <taxon>Magnoliopsida</taxon>
        <taxon>eudicotyledons</taxon>
        <taxon>Gunneridae</taxon>
        <taxon>Pentapetalae</taxon>
        <taxon>rosids</taxon>
        <taxon>fabids</taxon>
        <taxon>Fabales</taxon>
        <taxon>Fabaceae</taxon>
        <taxon>Papilionoideae</taxon>
        <taxon>50 kb inversion clade</taxon>
        <taxon>NPAAA clade</taxon>
        <taxon>indigoferoid/millettioid clade</taxon>
        <taxon>Phaseoleae</taxon>
        <taxon>Glycine</taxon>
        <taxon>Glycine subgen. Soja</taxon>
    </lineage>
</organism>
<dbReference type="InParanoid" id="A0A0R0EJC6"/>
<dbReference type="AlphaFoldDB" id="A0A0R0EJC6"/>
<name>A0A0R0EJC6_SOYBN</name>
<dbReference type="EMBL" id="CM000852">
    <property type="protein sequence ID" value="KRG94345.1"/>
    <property type="molecule type" value="Genomic_DNA"/>
</dbReference>
<reference evidence="1" key="3">
    <citation type="submission" date="2018-07" db="EMBL/GenBank/DDBJ databases">
        <title>WGS assembly of Glycine max.</title>
        <authorList>
            <person name="Schmutz J."/>
            <person name="Cannon S."/>
            <person name="Schlueter J."/>
            <person name="Ma J."/>
            <person name="Mitros T."/>
            <person name="Nelson W."/>
            <person name="Hyten D."/>
            <person name="Song Q."/>
            <person name="Thelen J."/>
            <person name="Cheng J."/>
            <person name="Xu D."/>
            <person name="Hellsten U."/>
            <person name="May G."/>
            <person name="Yu Y."/>
            <person name="Sakurai T."/>
            <person name="Umezawa T."/>
            <person name="Bhattacharyya M."/>
            <person name="Sandhu D."/>
            <person name="Valliyodan B."/>
            <person name="Lindquist E."/>
            <person name="Peto M."/>
            <person name="Grant D."/>
            <person name="Shu S."/>
            <person name="Goodstein D."/>
            <person name="Barry K."/>
            <person name="Futrell-Griggs M."/>
            <person name="Abernathy B."/>
            <person name="Du J."/>
            <person name="Tian Z."/>
            <person name="Zhu L."/>
            <person name="Gill N."/>
            <person name="Joshi T."/>
            <person name="Libault M."/>
            <person name="Sethuraman A."/>
            <person name="Zhang X."/>
            <person name="Shinozaki K."/>
            <person name="Nguyen H."/>
            <person name="Wing R."/>
            <person name="Cregan P."/>
            <person name="Specht J."/>
            <person name="Grimwood J."/>
            <person name="Rokhsar D."/>
            <person name="Stacey G."/>
            <person name="Shoemaker R."/>
            <person name="Jackson S."/>
        </authorList>
    </citation>
    <scope>NUCLEOTIDE SEQUENCE</scope>
    <source>
        <tissue evidence="1">Callus</tissue>
    </source>
</reference>
<evidence type="ECO:0000313" key="3">
    <source>
        <dbReference type="Proteomes" id="UP000008827"/>
    </source>
</evidence>
<evidence type="ECO:0000313" key="2">
    <source>
        <dbReference type="EnsemblPlants" id="KRG94345"/>
    </source>
</evidence>
<keyword evidence="3" id="KW-1185">Reference proteome</keyword>
<dbReference type="Proteomes" id="UP000008827">
    <property type="component" value="Chromosome 19"/>
</dbReference>
<gene>
    <name evidence="1" type="ORF">GLYMA_19G077900</name>
</gene>
<sequence>MISCYFFDYKGKHKFYFKNNFKMEDDKCDKEMCTAFCYYHSVCLKYNRPSLFIDSYLTAIK</sequence>
<accession>A0A0R0EJC6</accession>
<protein>
    <submittedName>
        <fullName evidence="1 2">Uncharacterized protein</fullName>
    </submittedName>
</protein>
<reference evidence="1 2" key="1">
    <citation type="journal article" date="2010" name="Nature">
        <title>Genome sequence of the palaeopolyploid soybean.</title>
        <authorList>
            <person name="Schmutz J."/>
            <person name="Cannon S.B."/>
            <person name="Schlueter J."/>
            <person name="Ma J."/>
            <person name="Mitros T."/>
            <person name="Nelson W."/>
            <person name="Hyten D.L."/>
            <person name="Song Q."/>
            <person name="Thelen J.J."/>
            <person name="Cheng J."/>
            <person name="Xu D."/>
            <person name="Hellsten U."/>
            <person name="May G.D."/>
            <person name="Yu Y."/>
            <person name="Sakurai T."/>
            <person name="Umezawa T."/>
            <person name="Bhattacharyya M.K."/>
            <person name="Sandhu D."/>
            <person name="Valliyodan B."/>
            <person name="Lindquist E."/>
            <person name="Peto M."/>
            <person name="Grant D."/>
            <person name="Shu S."/>
            <person name="Goodstein D."/>
            <person name="Barry K."/>
            <person name="Futrell-Griggs M."/>
            <person name="Abernathy B."/>
            <person name="Du J."/>
            <person name="Tian Z."/>
            <person name="Zhu L."/>
            <person name="Gill N."/>
            <person name="Joshi T."/>
            <person name="Libault M."/>
            <person name="Sethuraman A."/>
            <person name="Zhang X.-C."/>
            <person name="Shinozaki K."/>
            <person name="Nguyen H.T."/>
            <person name="Wing R.A."/>
            <person name="Cregan P."/>
            <person name="Specht J."/>
            <person name="Grimwood J."/>
            <person name="Rokhsar D."/>
            <person name="Stacey G."/>
            <person name="Shoemaker R.C."/>
            <person name="Jackson S.A."/>
        </authorList>
    </citation>
    <scope>NUCLEOTIDE SEQUENCE [LARGE SCALE GENOMIC DNA]</scope>
    <source>
        <strain evidence="2">cv. Williams 82</strain>
        <tissue evidence="1">Callus</tissue>
    </source>
</reference>
<reference evidence="2" key="2">
    <citation type="submission" date="2018-02" db="UniProtKB">
        <authorList>
            <consortium name="EnsemblPlants"/>
        </authorList>
    </citation>
    <scope>IDENTIFICATION</scope>
    <source>
        <strain evidence="2">Williams 82</strain>
    </source>
</reference>
<evidence type="ECO:0000313" key="1">
    <source>
        <dbReference type="EMBL" id="KRG94345.1"/>
    </source>
</evidence>
<dbReference type="EnsemblPlants" id="KRG94345">
    <property type="protein sequence ID" value="KRG94345"/>
    <property type="gene ID" value="GLYMA_19G077900"/>
</dbReference>
<dbReference type="Gramene" id="KRG94345">
    <property type="protein sequence ID" value="KRG94345"/>
    <property type="gene ID" value="GLYMA_19G077900"/>
</dbReference>
<proteinExistence type="predicted"/>